<evidence type="ECO:0000313" key="3">
    <source>
        <dbReference type="EMBL" id="KAF5821206.1"/>
    </source>
</evidence>
<gene>
    <name evidence="3" type="ORF">HanXRQr2_Chr01g0011121</name>
</gene>
<keyword evidence="3" id="KW-0378">Hydrolase</keyword>
<dbReference type="Proteomes" id="UP000215914">
    <property type="component" value="Unassembled WGS sequence"/>
</dbReference>
<dbReference type="EMBL" id="MNCJ02000316">
    <property type="protein sequence ID" value="KAF5821206.1"/>
    <property type="molecule type" value="Genomic_DNA"/>
</dbReference>
<dbReference type="Gramene" id="mRNA:HanXRQr2_Chr01g0011121">
    <property type="protein sequence ID" value="CDS:HanXRQr2_Chr01g0011121.1"/>
    <property type="gene ID" value="HanXRQr2_Chr01g0011121"/>
</dbReference>
<keyword evidence="3" id="KW-0645">Protease</keyword>
<dbReference type="Gene3D" id="3.40.50.1820">
    <property type="entry name" value="alpha/beta hydrolase"/>
    <property type="match status" value="1"/>
</dbReference>
<keyword evidence="2" id="KW-1133">Transmembrane helix</keyword>
<reference evidence="3" key="2">
    <citation type="submission" date="2020-06" db="EMBL/GenBank/DDBJ databases">
        <title>Helianthus annuus Genome sequencing and assembly Release 2.</title>
        <authorList>
            <person name="Gouzy J."/>
            <person name="Langlade N."/>
            <person name="Munos S."/>
        </authorList>
    </citation>
    <scope>NUCLEOTIDE SEQUENCE</scope>
    <source>
        <tissue evidence="3">Leaves</tissue>
    </source>
</reference>
<accession>A0A9K3JTX3</accession>
<evidence type="ECO:0000313" key="4">
    <source>
        <dbReference type="Proteomes" id="UP000215914"/>
    </source>
</evidence>
<keyword evidence="3" id="KW-0121">Carboxypeptidase</keyword>
<dbReference type="Pfam" id="PF00450">
    <property type="entry name" value="Peptidase_S10"/>
    <property type="match status" value="1"/>
</dbReference>
<dbReference type="InterPro" id="IPR001563">
    <property type="entry name" value="Peptidase_S10"/>
</dbReference>
<keyword evidence="2" id="KW-0472">Membrane</keyword>
<dbReference type="GO" id="GO:0004185">
    <property type="term" value="F:serine-type carboxypeptidase activity"/>
    <property type="evidence" value="ECO:0007669"/>
    <property type="project" value="InterPro"/>
</dbReference>
<protein>
    <submittedName>
        <fullName evidence="3">Peptidase S10, serine carboxypeptidase, alpha/Beta hydrolase</fullName>
    </submittedName>
</protein>
<name>A0A9K3JTX3_HELAN</name>
<evidence type="ECO:0000256" key="2">
    <source>
        <dbReference type="SAM" id="Phobius"/>
    </source>
</evidence>
<dbReference type="InterPro" id="IPR029058">
    <property type="entry name" value="AB_hydrolase_fold"/>
</dbReference>
<proteinExistence type="inferred from homology"/>
<sequence>MILCSYVGVDEKEDVQLFYYFIQSESDPDRDPLMLWITGSPGCSTISGLLFEISMLLFCVSVFVS</sequence>
<reference evidence="3" key="1">
    <citation type="journal article" date="2017" name="Nature">
        <title>The sunflower genome provides insights into oil metabolism, flowering and Asterid evolution.</title>
        <authorList>
            <person name="Badouin H."/>
            <person name="Gouzy J."/>
            <person name="Grassa C.J."/>
            <person name="Murat F."/>
            <person name="Staton S.E."/>
            <person name="Cottret L."/>
            <person name="Lelandais-Briere C."/>
            <person name="Owens G.L."/>
            <person name="Carrere S."/>
            <person name="Mayjonade B."/>
            <person name="Legrand L."/>
            <person name="Gill N."/>
            <person name="Kane N.C."/>
            <person name="Bowers J.E."/>
            <person name="Hubner S."/>
            <person name="Bellec A."/>
            <person name="Berard A."/>
            <person name="Berges H."/>
            <person name="Blanchet N."/>
            <person name="Boniface M.C."/>
            <person name="Brunel D."/>
            <person name="Catrice O."/>
            <person name="Chaidir N."/>
            <person name="Claudel C."/>
            <person name="Donnadieu C."/>
            <person name="Faraut T."/>
            <person name="Fievet G."/>
            <person name="Helmstetter N."/>
            <person name="King M."/>
            <person name="Knapp S.J."/>
            <person name="Lai Z."/>
            <person name="Le Paslier M.C."/>
            <person name="Lippi Y."/>
            <person name="Lorenzon L."/>
            <person name="Mandel J.R."/>
            <person name="Marage G."/>
            <person name="Marchand G."/>
            <person name="Marquand E."/>
            <person name="Bret-Mestries E."/>
            <person name="Morien E."/>
            <person name="Nambeesan S."/>
            <person name="Nguyen T."/>
            <person name="Pegot-Espagnet P."/>
            <person name="Pouilly N."/>
            <person name="Raftis F."/>
            <person name="Sallet E."/>
            <person name="Schiex T."/>
            <person name="Thomas J."/>
            <person name="Vandecasteele C."/>
            <person name="Vares D."/>
            <person name="Vear F."/>
            <person name="Vautrin S."/>
            <person name="Crespi M."/>
            <person name="Mangin B."/>
            <person name="Burke J.M."/>
            <person name="Salse J."/>
            <person name="Munos S."/>
            <person name="Vincourt P."/>
            <person name="Rieseberg L.H."/>
            <person name="Langlade N.B."/>
        </authorList>
    </citation>
    <scope>NUCLEOTIDE SEQUENCE</scope>
    <source>
        <tissue evidence="3">Leaves</tissue>
    </source>
</reference>
<dbReference type="AlphaFoldDB" id="A0A9K3JTX3"/>
<dbReference type="SUPFAM" id="SSF53474">
    <property type="entry name" value="alpha/beta-Hydrolases"/>
    <property type="match status" value="1"/>
</dbReference>
<keyword evidence="2" id="KW-0812">Transmembrane</keyword>
<comment type="similarity">
    <text evidence="1">Belongs to the peptidase S10 family.</text>
</comment>
<feature type="transmembrane region" description="Helical" evidence="2">
    <location>
        <begin position="33"/>
        <end position="64"/>
    </location>
</feature>
<evidence type="ECO:0000256" key="1">
    <source>
        <dbReference type="ARBA" id="ARBA00009431"/>
    </source>
</evidence>
<organism evidence="3 4">
    <name type="scientific">Helianthus annuus</name>
    <name type="common">Common sunflower</name>
    <dbReference type="NCBI Taxonomy" id="4232"/>
    <lineage>
        <taxon>Eukaryota</taxon>
        <taxon>Viridiplantae</taxon>
        <taxon>Streptophyta</taxon>
        <taxon>Embryophyta</taxon>
        <taxon>Tracheophyta</taxon>
        <taxon>Spermatophyta</taxon>
        <taxon>Magnoliopsida</taxon>
        <taxon>eudicotyledons</taxon>
        <taxon>Gunneridae</taxon>
        <taxon>Pentapetalae</taxon>
        <taxon>asterids</taxon>
        <taxon>campanulids</taxon>
        <taxon>Asterales</taxon>
        <taxon>Asteraceae</taxon>
        <taxon>Asteroideae</taxon>
        <taxon>Heliantheae alliance</taxon>
        <taxon>Heliantheae</taxon>
        <taxon>Helianthus</taxon>
    </lineage>
</organism>
<comment type="caution">
    <text evidence="3">The sequence shown here is derived from an EMBL/GenBank/DDBJ whole genome shotgun (WGS) entry which is preliminary data.</text>
</comment>
<keyword evidence="4" id="KW-1185">Reference proteome</keyword>
<dbReference type="GO" id="GO:0006508">
    <property type="term" value="P:proteolysis"/>
    <property type="evidence" value="ECO:0007669"/>
    <property type="project" value="InterPro"/>
</dbReference>